<gene>
    <name evidence="8" type="ORF">D0866_04971</name>
</gene>
<keyword evidence="2" id="KW-0547">Nucleotide-binding</keyword>
<feature type="domain" description="Helicase ATP-binding" evidence="6">
    <location>
        <begin position="572"/>
        <end position="753"/>
    </location>
</feature>
<dbReference type="Gene3D" id="3.40.50.300">
    <property type="entry name" value="P-loop containing nucleotide triphosphate hydrolases"/>
    <property type="match status" value="1"/>
</dbReference>
<dbReference type="SUPFAM" id="SSF52540">
    <property type="entry name" value="P-loop containing nucleoside triphosphate hydrolases"/>
    <property type="match status" value="2"/>
</dbReference>
<dbReference type="InterPro" id="IPR001650">
    <property type="entry name" value="Helicase_C-like"/>
</dbReference>
<dbReference type="AlphaFoldDB" id="A0A3M7B507"/>
<dbReference type="Proteomes" id="UP000276864">
    <property type="component" value="Unassembled WGS sequence"/>
</dbReference>
<evidence type="ECO:0008006" key="10">
    <source>
        <dbReference type="Google" id="ProtNLM"/>
    </source>
</evidence>
<dbReference type="InterPro" id="IPR050628">
    <property type="entry name" value="SNF2_RAD54_helicase_TF"/>
</dbReference>
<accession>A0A3M7B507</accession>
<dbReference type="InterPro" id="IPR038718">
    <property type="entry name" value="SNF2-like_sf"/>
</dbReference>
<dbReference type="PANTHER" id="PTHR45626">
    <property type="entry name" value="TRANSCRIPTION TERMINATION FACTOR 2-RELATED"/>
    <property type="match status" value="1"/>
</dbReference>
<evidence type="ECO:0000313" key="9">
    <source>
        <dbReference type="Proteomes" id="UP000276864"/>
    </source>
</evidence>
<evidence type="ECO:0000259" key="6">
    <source>
        <dbReference type="PROSITE" id="PS51192"/>
    </source>
</evidence>
<feature type="region of interest" description="Disordered" evidence="5">
    <location>
        <begin position="222"/>
        <end position="289"/>
    </location>
</feature>
<feature type="compositionally biased region" description="Basic and acidic residues" evidence="5">
    <location>
        <begin position="235"/>
        <end position="246"/>
    </location>
</feature>
<dbReference type="SUPFAM" id="SSF57850">
    <property type="entry name" value="RING/U-box"/>
    <property type="match status" value="1"/>
</dbReference>
<proteinExistence type="inferred from homology"/>
<protein>
    <recommendedName>
        <fullName evidence="10">Helicase ATP-binding domain-containing protein</fullName>
    </recommendedName>
</protein>
<dbReference type="InterPro" id="IPR027417">
    <property type="entry name" value="P-loop_NTPase"/>
</dbReference>
<evidence type="ECO:0000256" key="1">
    <source>
        <dbReference type="ARBA" id="ARBA00007025"/>
    </source>
</evidence>
<dbReference type="Gene3D" id="3.40.50.10810">
    <property type="entry name" value="Tandem AAA-ATPase domain"/>
    <property type="match status" value="1"/>
</dbReference>
<dbReference type="GO" id="GO:0006281">
    <property type="term" value="P:DNA repair"/>
    <property type="evidence" value="ECO:0007669"/>
    <property type="project" value="TreeGrafter"/>
</dbReference>
<dbReference type="SMART" id="SM00490">
    <property type="entry name" value="HELICc"/>
    <property type="match status" value="1"/>
</dbReference>
<evidence type="ECO:0000256" key="4">
    <source>
        <dbReference type="ARBA" id="ARBA00022840"/>
    </source>
</evidence>
<dbReference type="Pfam" id="PF00176">
    <property type="entry name" value="SNF2-rel_dom"/>
    <property type="match status" value="1"/>
</dbReference>
<feature type="compositionally biased region" description="Polar residues" evidence="5">
    <location>
        <begin position="145"/>
        <end position="166"/>
    </location>
</feature>
<comment type="similarity">
    <text evidence="1">Belongs to the SNF2/RAD54 helicase family.</text>
</comment>
<dbReference type="GO" id="GO:0005634">
    <property type="term" value="C:nucleus"/>
    <property type="evidence" value="ECO:0007669"/>
    <property type="project" value="TreeGrafter"/>
</dbReference>
<sequence length="1218" mass="136729">MNPSQAAQLLNPKAFAKEKSKKRTPNYGASPAFTFKSFTWTCYFYPELSINAKPKMFNPLEWWPNAPLHPSMAESDYGPNDTVSPQQLFLPHQAANFSHPYYPDTGIQPAAYHSHPNPNFTSSALTAHSLQPSTFVPAEDLNLTQAGPTQTRKPKQTHQGDQNGSGASAPKFDSRLLNPKAATANPPASGGFHENDAAEQNGTSADTQSGMGSMIERMHNVSNREAAPPRKRKSEAHEEQDSGPEHKKTKAAFSGSSSGGLLKDERKKYADAPGPSNQPIDLTGGDDDEDIVITGENIKEQQSRNEEEVCVGVVICHANISRLPAPGRRPTAEEWPRTKLKIHREVSADLKVDLVDRDGRKCGYLEFKVASALTPFLNAQHQNKLRLSAYLDAHPREKGEEVGVRVSKLLRLNLVIHVPQKSADMIARSLSQRQLFLSSPQSLGLNITGKYYNPHDIRHIHGPNALASNVPRPQGTQPMASNLTIEEVQMETSKMFDQLVKSEELPVRDTESDIVRTELMSHQKQALYFLMDHEAAQQDEDGEGPNYSLWRPTVDRKGNQHWYNVITPQLLAQKPEPLRGGILADMMGLGKTLSILSLIAETKRESRLFHSEKPSGDSGLVCNSKAALIICPKSVMSNWTEQIRTHCNQQKLKTYTYHGSSRTDDLEELSEYNVVLTTYNTAASEFTAKDKPLALINWFRIVLDEAHQIRNQTTQVSKACCALSAQRRWAVTGTPVQNGLGDLGSLIKFLRVKPFDETTIWNQYIVAPFRSGEAKTLEKLRLLVDSITLRRMKDKINLKNRSVHIARLEFTENDRKIYAQLAREAGSKFHQMTGGARHITFKGRAYAHILKALGRLRAFCAHGLDMFSDEDRKDIMEGYDPENAIAIDLGDEPEAENYKVASEREAYETLHLFSDMNQDRCEKCNRKIGEEKSEVVENAEVEESSSSDEEDGDDTIGYLNQCYHLFCPRCKDQYVQQAQATMTADHHHVCPCCNAYIRFGLFDYHQSTLTETTEARLTKMKDKRDKRAIRNYADTYEGPSSKVQALLNELKQSAATRIPEGEPPIRSVVFSGWTTYLDLIEIALQDHEIGFLRLDGSMSVKQRTDVLSRFNSDPTITTLLVSIKAGGQGLNFTAASKVYMMEPQYNPGVEDQAIDRVHRLGQNRDVDVVHYIMRDSVEEGIVKLQTKKKDLANFTMERKMGKEEAARRRIEGLKDLFK</sequence>
<dbReference type="PROSITE" id="PS51194">
    <property type="entry name" value="HELICASE_CTER"/>
    <property type="match status" value="1"/>
</dbReference>
<evidence type="ECO:0000259" key="7">
    <source>
        <dbReference type="PROSITE" id="PS51194"/>
    </source>
</evidence>
<evidence type="ECO:0000256" key="5">
    <source>
        <dbReference type="SAM" id="MobiDB-lite"/>
    </source>
</evidence>
<dbReference type="SMART" id="SM00487">
    <property type="entry name" value="DEXDc"/>
    <property type="match status" value="1"/>
</dbReference>
<evidence type="ECO:0000313" key="8">
    <source>
        <dbReference type="EMBL" id="RMY34884.1"/>
    </source>
</evidence>
<feature type="region of interest" description="Disordered" evidence="5">
    <location>
        <begin position="1"/>
        <end position="26"/>
    </location>
</feature>
<evidence type="ECO:0000256" key="2">
    <source>
        <dbReference type="ARBA" id="ARBA00022741"/>
    </source>
</evidence>
<dbReference type="GO" id="GO:0008094">
    <property type="term" value="F:ATP-dependent activity, acting on DNA"/>
    <property type="evidence" value="ECO:0007669"/>
    <property type="project" value="TreeGrafter"/>
</dbReference>
<feature type="compositionally biased region" description="Polar residues" evidence="5">
    <location>
        <begin position="198"/>
        <end position="210"/>
    </location>
</feature>
<dbReference type="EMBL" id="QWIM01000418">
    <property type="protein sequence ID" value="RMY34884.1"/>
    <property type="molecule type" value="Genomic_DNA"/>
</dbReference>
<dbReference type="InterPro" id="IPR014001">
    <property type="entry name" value="Helicase_ATP-bd"/>
</dbReference>
<comment type="caution">
    <text evidence="8">The sequence shown here is derived from an EMBL/GenBank/DDBJ whole genome shotgun (WGS) entry which is preliminary data.</text>
</comment>
<dbReference type="GO" id="GO:0005524">
    <property type="term" value="F:ATP binding"/>
    <property type="evidence" value="ECO:0007669"/>
    <property type="project" value="UniProtKB-KW"/>
</dbReference>
<reference evidence="8 9" key="1">
    <citation type="journal article" date="2018" name="BMC Genomics">
        <title>Genomic evidence for intraspecific hybridization in a clonal and extremely halotolerant yeast.</title>
        <authorList>
            <person name="Gostincar C."/>
            <person name="Stajich J.E."/>
            <person name="Zupancic J."/>
            <person name="Zalar P."/>
            <person name="Gunde-Cimerman N."/>
        </authorList>
    </citation>
    <scope>NUCLEOTIDE SEQUENCE [LARGE SCALE GENOMIC DNA]</scope>
    <source>
        <strain evidence="8 9">EXF-6651</strain>
    </source>
</reference>
<dbReference type="PANTHER" id="PTHR45626:SF52">
    <property type="entry name" value="SINGLE-STRANDED DNA-DEPENDENT ATPASE (EUROFUNG)"/>
    <property type="match status" value="1"/>
</dbReference>
<dbReference type="CDD" id="cd18008">
    <property type="entry name" value="DEXDc_SHPRH-like"/>
    <property type="match status" value="1"/>
</dbReference>
<dbReference type="PROSITE" id="PS51192">
    <property type="entry name" value="HELICASE_ATP_BIND_1"/>
    <property type="match status" value="1"/>
</dbReference>
<dbReference type="Pfam" id="PF00271">
    <property type="entry name" value="Helicase_C"/>
    <property type="match status" value="1"/>
</dbReference>
<keyword evidence="4" id="KW-0067">ATP-binding</keyword>
<feature type="region of interest" description="Disordered" evidence="5">
    <location>
        <begin position="145"/>
        <end position="210"/>
    </location>
</feature>
<dbReference type="InterPro" id="IPR000330">
    <property type="entry name" value="SNF2_N"/>
</dbReference>
<dbReference type="CDD" id="cd18793">
    <property type="entry name" value="SF2_C_SNF"/>
    <property type="match status" value="1"/>
</dbReference>
<name>A0A3M7B507_HORWE</name>
<dbReference type="Gene3D" id="3.30.40.10">
    <property type="entry name" value="Zinc/RING finger domain, C3HC4 (zinc finger)"/>
    <property type="match status" value="1"/>
</dbReference>
<dbReference type="VEuPathDB" id="FungiDB:BTJ68_07774"/>
<keyword evidence="3" id="KW-0378">Hydrolase</keyword>
<feature type="domain" description="Helicase C-terminal" evidence="7">
    <location>
        <begin position="1042"/>
        <end position="1218"/>
    </location>
</feature>
<dbReference type="InterPro" id="IPR013083">
    <property type="entry name" value="Znf_RING/FYVE/PHD"/>
</dbReference>
<organism evidence="8 9">
    <name type="scientific">Hortaea werneckii</name>
    <name type="common">Black yeast</name>
    <name type="synonym">Cladosporium werneckii</name>
    <dbReference type="NCBI Taxonomy" id="91943"/>
    <lineage>
        <taxon>Eukaryota</taxon>
        <taxon>Fungi</taxon>
        <taxon>Dikarya</taxon>
        <taxon>Ascomycota</taxon>
        <taxon>Pezizomycotina</taxon>
        <taxon>Dothideomycetes</taxon>
        <taxon>Dothideomycetidae</taxon>
        <taxon>Mycosphaerellales</taxon>
        <taxon>Teratosphaeriaceae</taxon>
        <taxon>Hortaea</taxon>
    </lineage>
</organism>
<dbReference type="InterPro" id="IPR049730">
    <property type="entry name" value="SNF2/RAD54-like_C"/>
</dbReference>
<evidence type="ECO:0000256" key="3">
    <source>
        <dbReference type="ARBA" id="ARBA00022801"/>
    </source>
</evidence>
<dbReference type="GO" id="GO:0016787">
    <property type="term" value="F:hydrolase activity"/>
    <property type="evidence" value="ECO:0007669"/>
    <property type="project" value="UniProtKB-KW"/>
</dbReference>